<dbReference type="Pfam" id="PF18870">
    <property type="entry name" value="HEPN_RES_NTD1"/>
    <property type="match status" value="1"/>
</dbReference>
<accession>A0A6N4WBM6</accession>
<dbReference type="KEGG" id="many:MANY_28090"/>
<feature type="domain" description="RES" evidence="1">
    <location>
        <begin position="227"/>
        <end position="383"/>
    </location>
</feature>
<reference evidence="2 3" key="1">
    <citation type="journal article" date="2019" name="Emerg. Microbes Infect.">
        <title>Comprehensive subspecies identification of 175 nontuberculous mycobacteria species based on 7547 genomic profiles.</title>
        <authorList>
            <person name="Matsumoto Y."/>
            <person name="Kinjo T."/>
            <person name="Motooka D."/>
            <person name="Nabeya D."/>
            <person name="Jung N."/>
            <person name="Uechi K."/>
            <person name="Horii T."/>
            <person name="Iida T."/>
            <person name="Fujita J."/>
            <person name="Nakamura S."/>
        </authorList>
    </citation>
    <scope>NUCLEOTIDE SEQUENCE [LARGE SCALE GENOMIC DNA]</scope>
    <source>
        <strain evidence="2 3">JCM 30275</strain>
    </source>
</reference>
<evidence type="ECO:0000313" key="3">
    <source>
        <dbReference type="Proteomes" id="UP000467249"/>
    </source>
</evidence>
<dbReference type="RefSeq" id="WP_163804785.1">
    <property type="nucleotide sequence ID" value="NZ_AP022620.1"/>
</dbReference>
<dbReference type="Proteomes" id="UP000467249">
    <property type="component" value="Chromosome"/>
</dbReference>
<dbReference type="InterPro" id="IPR014914">
    <property type="entry name" value="RES_dom"/>
</dbReference>
<organism evidence="2 3">
    <name type="scientific">Mycolicibacterium anyangense</name>
    <dbReference type="NCBI Taxonomy" id="1431246"/>
    <lineage>
        <taxon>Bacteria</taxon>
        <taxon>Bacillati</taxon>
        <taxon>Actinomycetota</taxon>
        <taxon>Actinomycetes</taxon>
        <taxon>Mycobacteriales</taxon>
        <taxon>Mycobacteriaceae</taxon>
        <taxon>Mycolicibacterium</taxon>
    </lineage>
</organism>
<evidence type="ECO:0000259" key="1">
    <source>
        <dbReference type="SMART" id="SM00953"/>
    </source>
</evidence>
<protein>
    <recommendedName>
        <fullName evidence="1">RES domain-containing protein</fullName>
    </recommendedName>
</protein>
<dbReference type="Pfam" id="PF08808">
    <property type="entry name" value="RES"/>
    <property type="match status" value="1"/>
</dbReference>
<dbReference type="InterPro" id="IPR041206">
    <property type="entry name" value="HEPN/RES_NTD1"/>
</dbReference>
<proteinExistence type="predicted"/>
<dbReference type="SMART" id="SM00953">
    <property type="entry name" value="RES"/>
    <property type="match status" value="1"/>
</dbReference>
<evidence type="ECO:0000313" key="2">
    <source>
        <dbReference type="EMBL" id="BBZ77472.1"/>
    </source>
</evidence>
<dbReference type="AlphaFoldDB" id="A0A6N4WBM6"/>
<dbReference type="EMBL" id="AP022620">
    <property type="protein sequence ID" value="BBZ77472.1"/>
    <property type="molecule type" value="Genomic_DNA"/>
</dbReference>
<gene>
    <name evidence="2" type="ORF">MANY_28090</name>
</gene>
<keyword evidence="3" id="KW-1185">Reference proteome</keyword>
<name>A0A6N4WBM6_9MYCO</name>
<sequence length="410" mass="46019">MGFAAREGEAAQLRGYSRSAKSVCPDHLDDTVLKKRVNEYATEPTCSYCDKTGTDDNPIAAIFDNFMDCFMVGVHHRFARANDEAVSFEDGEYIGATTYDSYEVAEEIFGMALNDYIDEADAELLDDIQAVMCNDAWVRGDWQSLSEDQRLSYNWDAFKDLVKYQTRFLFIRWAKRHPYDPDEMSPLEFFEALVSLLVGLPEAISSIDGPMYRGRMFPSEPDINEHSAATLGPAPAVLSRANRMSPAGISMFYGSSDAETAIAEIGAHSTDSWAVVGEFRAARELRVVDLSNLPDLPSIFEPGEDARTRYDRIAFLRSFVDDLTLPVVLDGREHIDYVPTQIFTEYLRYAFPARIDGLVFPSAQSTGRNFVIFYGPEFCSAPDKVGQDTRLILDPRTIQKHRVTTVIKGS</sequence>